<feature type="chain" id="PRO_5043270055" description="Poly [ADP-ribose] polymerase" evidence="4">
    <location>
        <begin position="36"/>
        <end position="5027"/>
    </location>
</feature>
<feature type="domain" description="PARP catalytic" evidence="5">
    <location>
        <begin position="1168"/>
        <end position="1416"/>
    </location>
</feature>
<evidence type="ECO:0000256" key="2">
    <source>
        <dbReference type="SAM" id="Coils"/>
    </source>
</evidence>
<feature type="domain" description="PARP catalytic" evidence="5">
    <location>
        <begin position="4785"/>
        <end position="5027"/>
    </location>
</feature>
<dbReference type="EC" id="2.4.2.-" evidence="1"/>
<feature type="region of interest" description="Disordered" evidence="3">
    <location>
        <begin position="1803"/>
        <end position="1836"/>
    </location>
</feature>
<dbReference type="InterPro" id="IPR012337">
    <property type="entry name" value="RNaseH-like_sf"/>
</dbReference>
<dbReference type="SUPFAM" id="SSF56219">
    <property type="entry name" value="DNase I-like"/>
    <property type="match status" value="1"/>
</dbReference>
<feature type="compositionally biased region" description="Polar residues" evidence="3">
    <location>
        <begin position="1511"/>
        <end position="1549"/>
    </location>
</feature>
<dbReference type="OrthoDB" id="415871at2759"/>
<dbReference type="EMBL" id="CAMXCT020000857">
    <property type="protein sequence ID" value="CAL1137448.1"/>
    <property type="molecule type" value="Genomic_DNA"/>
</dbReference>
<organism evidence="6">
    <name type="scientific">Cladocopium goreaui</name>
    <dbReference type="NCBI Taxonomy" id="2562237"/>
    <lineage>
        <taxon>Eukaryota</taxon>
        <taxon>Sar</taxon>
        <taxon>Alveolata</taxon>
        <taxon>Dinophyceae</taxon>
        <taxon>Suessiales</taxon>
        <taxon>Symbiodiniaceae</taxon>
        <taxon>Cladocopium</taxon>
    </lineage>
</organism>
<reference evidence="6" key="1">
    <citation type="submission" date="2022-10" db="EMBL/GenBank/DDBJ databases">
        <authorList>
            <person name="Chen Y."/>
            <person name="Dougan E. K."/>
            <person name="Chan C."/>
            <person name="Rhodes N."/>
            <person name="Thang M."/>
        </authorList>
    </citation>
    <scope>NUCLEOTIDE SEQUENCE</scope>
</reference>
<dbReference type="EMBL" id="CAMXCT010000857">
    <property type="protein sequence ID" value="CAI3984073.1"/>
    <property type="molecule type" value="Genomic_DNA"/>
</dbReference>
<dbReference type="GO" id="GO:0003950">
    <property type="term" value="F:NAD+ poly-ADP-ribosyltransferase activity"/>
    <property type="evidence" value="ECO:0007669"/>
    <property type="project" value="UniProtKB-UniRule"/>
</dbReference>
<evidence type="ECO:0000313" key="8">
    <source>
        <dbReference type="Proteomes" id="UP001152797"/>
    </source>
</evidence>
<dbReference type="InterPro" id="IPR051712">
    <property type="entry name" value="ARTD-AVP"/>
</dbReference>
<reference evidence="7 8" key="2">
    <citation type="submission" date="2024-05" db="EMBL/GenBank/DDBJ databases">
        <authorList>
            <person name="Chen Y."/>
            <person name="Shah S."/>
            <person name="Dougan E. K."/>
            <person name="Thang M."/>
            <person name="Chan C."/>
        </authorList>
    </citation>
    <scope>NUCLEOTIDE SEQUENCE [LARGE SCALE GENOMIC DNA]</scope>
</reference>
<feature type="coiled-coil region" evidence="2">
    <location>
        <begin position="1737"/>
        <end position="1764"/>
    </location>
</feature>
<feature type="region of interest" description="Disordered" evidence="3">
    <location>
        <begin position="1497"/>
        <end position="1549"/>
    </location>
</feature>
<dbReference type="Gene3D" id="3.90.228.10">
    <property type="match status" value="2"/>
</dbReference>
<dbReference type="GO" id="GO:0005634">
    <property type="term" value="C:nucleus"/>
    <property type="evidence" value="ECO:0007669"/>
    <property type="project" value="TreeGrafter"/>
</dbReference>
<evidence type="ECO:0000256" key="3">
    <source>
        <dbReference type="SAM" id="MobiDB-lite"/>
    </source>
</evidence>
<dbReference type="SUPFAM" id="SSF53098">
    <property type="entry name" value="Ribonuclease H-like"/>
    <property type="match status" value="1"/>
</dbReference>
<feature type="compositionally biased region" description="Basic and acidic residues" evidence="3">
    <location>
        <begin position="1806"/>
        <end position="1830"/>
    </location>
</feature>
<dbReference type="Pfam" id="PF00644">
    <property type="entry name" value="PARP"/>
    <property type="match status" value="2"/>
</dbReference>
<dbReference type="InterPro" id="IPR036397">
    <property type="entry name" value="RNaseH_sf"/>
</dbReference>
<feature type="region of interest" description="Disordered" evidence="3">
    <location>
        <begin position="1623"/>
        <end position="1644"/>
    </location>
</feature>
<dbReference type="EMBL" id="CAMXCT030000857">
    <property type="protein sequence ID" value="CAL4771385.1"/>
    <property type="molecule type" value="Genomic_DNA"/>
</dbReference>
<evidence type="ECO:0000313" key="6">
    <source>
        <dbReference type="EMBL" id="CAI3984073.1"/>
    </source>
</evidence>
<dbReference type="GO" id="GO:1990404">
    <property type="term" value="F:NAD+-protein mono-ADP-ribosyltransferase activity"/>
    <property type="evidence" value="ECO:0007669"/>
    <property type="project" value="TreeGrafter"/>
</dbReference>
<dbReference type="Gene3D" id="3.30.420.10">
    <property type="entry name" value="Ribonuclease H-like superfamily/Ribonuclease H"/>
    <property type="match status" value="1"/>
</dbReference>
<gene>
    <name evidence="6" type="ORF">C1SCF055_LOCUS11629</name>
</gene>
<evidence type="ECO:0000256" key="1">
    <source>
        <dbReference type="RuleBase" id="RU362114"/>
    </source>
</evidence>
<feature type="compositionally biased region" description="Low complexity" evidence="3">
    <location>
        <begin position="2053"/>
        <end position="2078"/>
    </location>
</feature>
<feature type="signal peptide" evidence="4">
    <location>
        <begin position="1"/>
        <end position="35"/>
    </location>
</feature>
<dbReference type="InterPro" id="IPR012317">
    <property type="entry name" value="Poly(ADP-ribose)pol_cat_dom"/>
</dbReference>
<dbReference type="PROSITE" id="PS51059">
    <property type="entry name" value="PARP_CATALYTIC"/>
    <property type="match status" value="2"/>
</dbReference>
<dbReference type="PANTHER" id="PTHR45740:SF2">
    <property type="entry name" value="POLY [ADP-RIBOSE] POLYMERASE"/>
    <property type="match status" value="1"/>
</dbReference>
<dbReference type="PANTHER" id="PTHR45740">
    <property type="entry name" value="POLY [ADP-RIBOSE] POLYMERASE"/>
    <property type="match status" value="1"/>
</dbReference>
<accession>A0A9P1C3F2</accession>
<dbReference type="Gene3D" id="3.60.10.10">
    <property type="entry name" value="Endonuclease/exonuclease/phosphatase"/>
    <property type="match status" value="1"/>
</dbReference>
<keyword evidence="2" id="KW-0175">Coiled coil</keyword>
<keyword evidence="1" id="KW-0520">NAD</keyword>
<keyword evidence="8" id="KW-1185">Reference proteome</keyword>
<evidence type="ECO:0000259" key="5">
    <source>
        <dbReference type="PROSITE" id="PS51059"/>
    </source>
</evidence>
<evidence type="ECO:0000313" key="7">
    <source>
        <dbReference type="EMBL" id="CAL4771385.1"/>
    </source>
</evidence>
<dbReference type="Proteomes" id="UP001152797">
    <property type="component" value="Unassembled WGS sequence"/>
</dbReference>
<feature type="region of interest" description="Disordered" evidence="3">
    <location>
        <begin position="2050"/>
        <end position="2078"/>
    </location>
</feature>
<protein>
    <recommendedName>
        <fullName evidence="1">Poly [ADP-ribose] polymerase</fullName>
        <shortName evidence="1">PARP</shortName>
        <ecNumber evidence="1">2.4.2.-</ecNumber>
    </recommendedName>
</protein>
<comment type="caution">
    <text evidence="6">The sequence shown here is derived from an EMBL/GenBank/DDBJ whole genome shotgun (WGS) entry which is preliminary data.</text>
</comment>
<sequence length="5027" mass="561753">MALRPQSGGRPLRPPWHCLALLAVILSIWLEGCDDEPQTCYPDSSASDTGEYSCVSNRYCSRQDFATVLPNAMSLQECMDECKSRNCQVIQYDCGTHCWLLDSCGDHVDSGCQSSIYYRDLNFVASTTSTTTVSVELGSLFTGGHACGTELTTVCGSSLYYKQAGAAVSTSDPNLLGSLFTGGHACGTELTTVCGSSLYYKQAGAVSTTGPNVPGGCFPSTFDTGSYTCSAEKYCMNQASALQLGTMSLTQCMAECDSRSGCTSLQYDCGTDCWLMVTDVCGTELPTSCGSSVYYKAGEVYDCGAVQYDCNTDCWLLRTCDSYVTTSCGSSVYLRDSQGWPAATTTTTTIFGECFPTTAMSYDFADFLCQPAVYCGNQAYAGMFGAMTIHQCAEMCRHNSTCQAIQYDCNSDCYLLDSCTTQITSVCGSSVYLKISSATSVPGGTYLLADGHTSITYSPSSCDYDDCLVTATCPSGSSPIECATIPPQSGDGAYQGTYSSGVIHGAVSSCEAKGQGSSKTVIAQAICSDLVDTHSEGTSTMTTGDLWVECSDGSAVSCNCWTAWRVTEVCGEGRGTFAPTITAGNAPRCEQTIPTSGDGGGISAICAKGKYSASYLWSSNVITADDSVQYCGWSQDLYATTSSEIVEADCRAWMIEDDSSLGGCRSTECTRLSDCERICSRCGQCTGFLHSIVLGAEVTSGLFCTMVVAPSSSGINTILDQPPDVMMVGAVGAVFYVNTRHQQCSRMASISRVSLFSDKACTTLVKPTSVVDDLGQSLSGHWSYIHSYVPTCLPNCVLEDSFYKAAFAQSTGVLCAVLHSTEEFSKGWQIRLDANGGGEAASTFFPQLSSLLAESSYGTAVSFGTSPNLVEGKEVFFTGDLTITCSELVGYAGKCRGGDAGLWRLDIAAALAKMLAIEPHMVHVFNTRRLRQDRRLQTVQMLFSVTIRFFVDKPHQAALANSVAAQLEDMQQQYSSLFNQTLINLIAPFNDKNLDVTSLSTFTRSDFGPDFVELPTAAPSTTVVTAAATTTVGLQATPSPGVLTEEDDTGIILGIVFGTFGFMAIFFTVCILCRKKKKVTHPAPVFRGGVSSSGPEAVSVVGKAEVLHDSDEGMAPLSNDAYNSLPGYWNARKDLNPTFEMDFETANRSKKDDLRFDDLMYVSYKNMAHFQDTWEQTYQDIVTQDRLCPNGTHDKTRGGCPCVQVGGDPGLPSDFQVMRVIRVEESGMFNRYVAKREQIRQKRLETDGKTCEAPDPPFFTRDWMASNPDSELCELDDRVNEVYLWHGTQVRTGLQIAMNDFNLTFAGSGAGTMYGKGLYFTESSTKADEYARDEPDGHYDGIRALLLCRVCVGKFYYTQGREPTAIDKHTAGESDSTLGDRAKSVNTYREIVVYNEDQVYPEYLVIYERLHGGARSSPPREDLPFQLELPLYWKTVGKVRRSPKRVRGHITRGLLRGLCSSVLGWPNHLCLAAFLEYLTEASYADILVNHDTDYKAPSTPETEGYSAQAVARTSTRKSNSSPRATEANFSDPATASFQRSRVSTPDHISNGLSTTGASWLDVRQLQKVACEKCVVLRSMWVALGGLHRLSPEEEADDQIDLKAYILDGARSCTMGQCTRWQKPKAEPEVQRGGTVANATASSSHAEQKLKEVTSLLKKANPESSTPDLQSFVAEETKAATKKDAKSLYTAVDELTKARESLDTALLARSNLMAQWRAFLTMSLERFRQYSDHFQKQEAAHQENISNAKEMLQKAKTDFNTKEEEATVISDEENEMKDTATKESAVKIMEGLNHMTASLQKLSEQAEMEHNAEEERKAKRPRETKNQEEPTYKSPWQASEDAMQLAFSMQPNGFIEQCERLEWGFSVPHRYDEWSEEVKQVWGDLFDREADFDLYLVQPEPPISITRGIVGIVLIVQHAQPGGAAVLTTALFDELPTPRTLEIAHIVDIWTDYATALHRAEAFEACREAERQDLRPCVLRAGPHVFPRERPIRMHNGLGLVVNVPMLINEEEWNHYIRPRMEQWADADDILQPEQHEEADHAAMMARRPYRVVPTSSSSSTSAAESTTRSRSREPSSGTSTWLRSVVFTSDGHAVPCLLPDDQHQEFLRRIAIALEQEEVAETFTVPDRPEDLVAAELQCILALRNGERRPISFLRFTLLDLEIIETNEVLPGAFRRLAKWLPHTTTQTSLFRLLCIEDVVRRHRDKTHLWINNNAVDPQQDDPLMLEDGDYVKVFIGDDDQRFNCEATVDETSLLQGPGIRQSKVGEKHVAPSDHFDICGRRPGRRHRTPVPLATETVDPEHRRLQEIWNRPHLQSLGTNNEPIMYFETWFLSALDFPRCSTSRLAALPAQVHLWEGALRQVWRDRQHPHWPVKLQLIYPTPVGAAHGGHLLILQHEHPGEADVLLTTLGSPPNDQFAQLVPGLLPYDRLLWFADQEIRCEDRQWVCHAEHNHRRLYDNGPWRAENGQHIEIHVKRRFEHGPHVANSSTSPWRPAPPQPLSPASSIDDFVMDPTAPPFVPGEAPLETMPEVIQDLHEEWTRTAVTWQGEQASAEIVTWFVDQHDPQQRVCWHPRNLRLTSQFAMWEHSIRTPWRDRILAGAQLEIVLVQPRPPQQAVTVAAHVIVIQRPQPTMVTSLVTVHDNTANQPEPIWQLALTTWEHIFLEQFIHSLGLTYRCLMAGADRQCDGWYGAYRLILGRPLQGRDGYGIVLLLSERPPAAPAQHVAMIQTQVRLRPASATMSAWEQDLDEPALTPIPLSLDQLIPEIEVVKVKAADHHQPMPQFIEIPKNSEESGVTEELAHWGLRCPVFRFGIRGDYLYFNAEENQGEVNLHYMLCHDDVQDENGSILHTSERPLDDKDLMRLLHRLGYERAVILSTEMLLPSLCRVRFWNCTPTAARDDRPPRVKTSWPKRAVTSWTPSPLFPARDVTAALPAQCQVQTLFNSEDIVELLQAGNDTLCTDFTGLDLPSFIEEVLTNSEPGRLDEAWDRWLIFTDGSSQTKNKHFTPEFADAMTMPDTWAMIVLGERYTTDTDSIVVPLGWQAHPVRTDPQGSCFVGSTRIGADVAEREGLLWAGLWRLSQNSIVPTVFCVDSQITGGQAAGTVGVSEPDLTYRLLRGTFQCLQAGLPLHHLEIHHVRSHTGDPYNEFVDHVAKREAQNSFHHRRLKLNMQKWRHFLPYLWLVFARDRGLPAWKEGLHVSAPELPVAALPGNPTCDQKKTTSIIACQLGIATMNVLSISKGPMGHGGKLYYLFEQVKAHCLNVVGVQEGRSEEVFSTSHDILRIGAGHCGGQYGVELWVNLRQPVGYDSRRKPQFLKVQDFQVCHKDAQRLIVRCQADLLVCWFFVAHAPHSGHTRAMRQMWWDETDHLIDQLDDGTPWIWMIDANAAPGAADHLTVFTPGLATSGNTDMFRSCLQRHGLCLASTLECHKGPRTTWTSPDGEKEHCIDYVVIPCIWKHACTFSSVIETMDLCTTNDDHKAIGLQLEWSAVSTAVSAKLKTSHPNWNSSEVRSFMKEQLTTMTHCPWHSDVEAQAQHLASALHKTMKSSTQGQSAFDPTLEEDCYVPLQCRKVKLLAEYKNYSKKLQKGLKQAKQTHLRECLDNMPPSTPASGILRSLRSYIGPTNVKMCKQKTIPLVHDSEGVPCTTPEAALSAWVSFFQSMEGGQRISYEALRQRWRDNLEQQRQTEIKLDCSALPTLTDLELAMRSTACGKAQGADNIPGELLHYFPVELAAQVYPALWKLLLHGQEDLSYKGGKLVQAYKGRGPKHLCESFRSLLISSQIGKAIHRTIRTFQADIFEKFMQKHQVGGKRKMPVTYGLHQVRAHLRHAQRHGDCAAVVFVDLTEAFYRIFRPLCMSSTISDETLAAFLCKLKMPDSALHELWTLLDGPHALHLAGLPEHLQRSIAAIHSNTHFWMQEQKDVVETQFGSRPGDPFADVCFSYVWARVLLRLQTHMEEQGLADYYPQLPQLDLFGSARATEETGDPTSFIGPTWMDDTAVCIRGKNVPELLAKVTQTAGKLLELSIEHGMSPNLKRGKSEILLSLRGRNSRKHKIELFGPHATLTLPILTEHQAYDMPITNKYLHLGGLLHHGPDQRTEVKRRLALAHAAFNQHRKVLYHNQQIPLPKRCELFQILIVTKMLYGSESWLITDDRTVKMFHAAILKLYRRLLKLPRDQHWCTEKILAEVGLPSPDTLLRRQRLRYLGTLFRCGTPHDWGFFSEDIDWCAYLEKDIEWMWGQLQRSSDLPDPKVDFAHWTRIIRCHPKFWKRLVRRATAHEVMQQQRVWKVREFHLYAVERLQTVLGPFEVMKHAAEEKQSPTWFGCLHCRIRCATKAGEAAHMFRVHGHTADVRKFISEPTCPACLRVFHTMQKTQAHLYYSARCRSILQSRPPTAEMAPGAGSTTDRKLQDQHDRLLPPVQAAGPHNQAPRLREDPKIHHDLFIFLTDLVVPSMCLVNFEHIARTFATDNAISWTLWTSTLWFFEEAFNIEDGQFAGIAVEDLKKTLESLRDPETFPFMEAQLSKPHTPETLAELEQSCLEAPGPSEEFLCSRPASFGRHRVLLHAYSGRRRPGDLQYFLEHFQQAQGLDNYVLHIVSMDIVIDAQYGDARNEATRNYWLTAIRDRKVVAFIAGPPCETWTAAREHQLQDGRRGPRPVRSAEELWGLFCMQLRELCQVCIGNELLIFALQAFIELMATGGCGLLEHPAPPPKQTSPSIWKLPIVQALQRHPNVETCRFAQGLLGAPSPKPTQLLLLNLPNMILALHQWRVCSELPKSSAIGVDSSGAWRTAPLKEYPPAMCAAIAEVVKHEIVELFQRLADGTCKSSVKVLKVRRIEDSALWCRYINWKRNLSQGLLEEGDKIKAPNELDGNPDSGHVLTEKILAENRGDHAISVENMQPGLNEMLLWHGTSQQAAEAIAEEGFDVADARHGRRFGNGVYLAEDLTKSLDYCKSAANGVNYVLLCRATCGHIYYTEKDWDSGADSPAKAAGCTCVLANPSKKGPREYILFDQSQVYPEYIVEMTRG</sequence>
<keyword evidence="1" id="KW-0328">Glycosyltransferase</keyword>
<dbReference type="GO" id="GO:0003676">
    <property type="term" value="F:nucleic acid binding"/>
    <property type="evidence" value="ECO:0007669"/>
    <property type="project" value="InterPro"/>
</dbReference>
<evidence type="ECO:0000256" key="4">
    <source>
        <dbReference type="SAM" id="SignalP"/>
    </source>
</evidence>
<name>A0A9P1C3F2_9DINO</name>
<dbReference type="SUPFAM" id="SSF56399">
    <property type="entry name" value="ADP-ribosylation"/>
    <property type="match status" value="2"/>
</dbReference>
<keyword evidence="1" id="KW-0808">Transferase</keyword>
<keyword evidence="4" id="KW-0732">Signal</keyword>
<proteinExistence type="predicted"/>
<dbReference type="InterPro" id="IPR036691">
    <property type="entry name" value="Endo/exonu/phosph_ase_sf"/>
</dbReference>